<gene>
    <name evidence="2" type="ORF">MSHO_09070</name>
</gene>
<accession>A0A7I7L7S7</accession>
<dbReference type="EMBL" id="AP022572">
    <property type="protein sequence ID" value="BBX55562.1"/>
    <property type="molecule type" value="Genomic_DNA"/>
</dbReference>
<dbReference type="KEGG" id="msho:MSHO_09070"/>
<dbReference type="Gene3D" id="1.10.287.850">
    <property type="entry name" value="HP0062-like domain"/>
    <property type="match status" value="1"/>
</dbReference>
<dbReference type="Pfam" id="PF00934">
    <property type="entry name" value="PE"/>
    <property type="match status" value="1"/>
</dbReference>
<dbReference type="InterPro" id="IPR000084">
    <property type="entry name" value="PE-PGRS_N"/>
</dbReference>
<sequence length="172" mass="16695">MEAALSQMPHIAVAPDLVASAANQLERIGSALSAANLTTAAPTTTVMAAGADEASTAVAALFGGHAQEYQALVARAEAFHQQFVQLMTTGAGSYAAAEAANTTSLQAVGQELLAAINGPTQAIFGRPLIGDGAAGSVTDPNGGAGGLLYGNGGNGYSETTAGVAGAPVALPG</sequence>
<name>A0A7I7L7S7_9MYCO</name>
<dbReference type="AlphaFoldDB" id="A0A7I7L7S7"/>
<keyword evidence="3" id="KW-1185">Reference proteome</keyword>
<evidence type="ECO:0000313" key="3">
    <source>
        <dbReference type="Proteomes" id="UP000467164"/>
    </source>
</evidence>
<organism evidence="2 3">
    <name type="scientific">Mycobacterium shottsii</name>
    <dbReference type="NCBI Taxonomy" id="133549"/>
    <lineage>
        <taxon>Bacteria</taxon>
        <taxon>Bacillati</taxon>
        <taxon>Actinomycetota</taxon>
        <taxon>Actinomycetes</taxon>
        <taxon>Mycobacteriales</taxon>
        <taxon>Mycobacteriaceae</taxon>
        <taxon>Mycobacterium</taxon>
        <taxon>Mycobacterium ulcerans group</taxon>
    </lineage>
</organism>
<proteinExistence type="predicted"/>
<feature type="domain" description="PE" evidence="1">
    <location>
        <begin position="12"/>
        <end position="101"/>
    </location>
</feature>
<evidence type="ECO:0000313" key="2">
    <source>
        <dbReference type="EMBL" id="BBX55562.1"/>
    </source>
</evidence>
<dbReference type="InterPro" id="IPR048996">
    <property type="entry name" value="PGRS_rpt"/>
</dbReference>
<dbReference type="SUPFAM" id="SSF140459">
    <property type="entry name" value="PE/PPE dimer-like"/>
    <property type="match status" value="1"/>
</dbReference>
<dbReference type="Proteomes" id="UP000467164">
    <property type="component" value="Chromosome"/>
</dbReference>
<protein>
    <recommendedName>
        <fullName evidence="1">PE domain-containing protein</fullName>
    </recommendedName>
</protein>
<evidence type="ECO:0000259" key="1">
    <source>
        <dbReference type="Pfam" id="PF00934"/>
    </source>
</evidence>
<reference evidence="2 3" key="1">
    <citation type="journal article" date="2019" name="Emerg. Microbes Infect.">
        <title>Comprehensive subspecies identification of 175 nontuberculous mycobacteria species based on 7547 genomic profiles.</title>
        <authorList>
            <person name="Matsumoto Y."/>
            <person name="Kinjo T."/>
            <person name="Motooka D."/>
            <person name="Nabeya D."/>
            <person name="Jung N."/>
            <person name="Uechi K."/>
            <person name="Horii T."/>
            <person name="Iida T."/>
            <person name="Fujita J."/>
            <person name="Nakamura S."/>
        </authorList>
    </citation>
    <scope>NUCLEOTIDE SEQUENCE [LARGE SCALE GENOMIC DNA]</scope>
    <source>
        <strain evidence="2 3">JCM 12657</strain>
    </source>
</reference>
<dbReference type="Pfam" id="PF21526">
    <property type="entry name" value="PGRS"/>
    <property type="match status" value="1"/>
</dbReference>
<dbReference type="InterPro" id="IPR038332">
    <property type="entry name" value="PPE_sf"/>
</dbReference>